<keyword evidence="1" id="KW-0732">Signal</keyword>
<name>A0ABS7T5F4_9GAMM</name>
<dbReference type="RefSeq" id="WP_223675353.1">
    <property type="nucleotide sequence ID" value="NZ_JAINZW010000002.1"/>
</dbReference>
<feature type="signal peptide" evidence="1">
    <location>
        <begin position="1"/>
        <end position="20"/>
    </location>
</feature>
<proteinExistence type="predicted"/>
<organism evidence="3 4">
    <name type="scientific">Novilysobacter selenitireducens</name>
    <dbReference type="NCBI Taxonomy" id="2872639"/>
    <lineage>
        <taxon>Bacteria</taxon>
        <taxon>Pseudomonadati</taxon>
        <taxon>Pseudomonadota</taxon>
        <taxon>Gammaproteobacteria</taxon>
        <taxon>Lysobacterales</taxon>
        <taxon>Lysobacteraceae</taxon>
        <taxon>Novilysobacter</taxon>
    </lineage>
</organism>
<reference evidence="3 4" key="1">
    <citation type="submission" date="2021-09" db="EMBL/GenBank/DDBJ databases">
        <title>Lysobacter sp. 13A isolated from the river sediment.</title>
        <authorList>
            <person name="Liu H."/>
            <person name="Li S."/>
            <person name="Mao S."/>
        </authorList>
    </citation>
    <scope>NUCLEOTIDE SEQUENCE [LARGE SCALE GENOMIC DNA]</scope>
    <source>
        <strain evidence="3 4">13A</strain>
    </source>
</reference>
<dbReference type="Pfam" id="PF13590">
    <property type="entry name" value="DUF4136"/>
    <property type="match status" value="1"/>
</dbReference>
<dbReference type="EMBL" id="JAINZW010000002">
    <property type="protein sequence ID" value="MBZ4039109.1"/>
    <property type="molecule type" value="Genomic_DNA"/>
</dbReference>
<protein>
    <submittedName>
        <fullName evidence="3">DUF4136 domain-containing protein</fullName>
    </submittedName>
</protein>
<dbReference type="Proteomes" id="UP001430954">
    <property type="component" value="Unassembled WGS sequence"/>
</dbReference>
<accession>A0ABS7T5F4</accession>
<evidence type="ECO:0000256" key="1">
    <source>
        <dbReference type="SAM" id="SignalP"/>
    </source>
</evidence>
<keyword evidence="4" id="KW-1185">Reference proteome</keyword>
<feature type="domain" description="DUF4136" evidence="2">
    <location>
        <begin position="23"/>
        <end position="175"/>
    </location>
</feature>
<feature type="chain" id="PRO_5047054718" evidence="1">
    <location>
        <begin position="21"/>
        <end position="176"/>
    </location>
</feature>
<evidence type="ECO:0000313" key="3">
    <source>
        <dbReference type="EMBL" id="MBZ4039109.1"/>
    </source>
</evidence>
<evidence type="ECO:0000313" key="4">
    <source>
        <dbReference type="Proteomes" id="UP001430954"/>
    </source>
</evidence>
<evidence type="ECO:0000259" key="2">
    <source>
        <dbReference type="Pfam" id="PF13590"/>
    </source>
</evidence>
<comment type="caution">
    <text evidence="3">The sequence shown here is derived from an EMBL/GenBank/DDBJ whole genome shotgun (WGS) entry which is preliminary data.</text>
</comment>
<gene>
    <name evidence="3" type="ORF">K6753_06130</name>
</gene>
<dbReference type="InterPro" id="IPR025411">
    <property type="entry name" value="DUF4136"/>
</dbReference>
<dbReference type="Gene3D" id="3.30.160.670">
    <property type="match status" value="1"/>
</dbReference>
<sequence length="176" mass="18809">MKALAAAVLLAACLGACTTAPTVRTDFSPTADFSPYSTYSWAADPEGMAPLVRQRVQAAIDAQLQAKGWRSASEGGDVTLVARASTQQKQDVNTYYQQPMWGGWGWRGGWAYGPGIPTTMVRSYEEGTLVVDMLDTASKQAIWRGTASKAVPRSQEDLNAAIQAGVAKMFEGFPPG</sequence>